<proteinExistence type="predicted"/>
<gene>
    <name evidence="8" type="ORF">ACFSUS_08980</name>
</gene>
<dbReference type="Proteomes" id="UP001597469">
    <property type="component" value="Unassembled WGS sequence"/>
</dbReference>
<evidence type="ECO:0000313" key="8">
    <source>
        <dbReference type="EMBL" id="MFD2570763.1"/>
    </source>
</evidence>
<protein>
    <submittedName>
        <fullName evidence="8">MFS transporter</fullName>
    </submittedName>
</protein>
<feature type="transmembrane region" description="Helical" evidence="6">
    <location>
        <begin position="237"/>
        <end position="257"/>
    </location>
</feature>
<feature type="transmembrane region" description="Helical" evidence="6">
    <location>
        <begin position="46"/>
        <end position="68"/>
    </location>
</feature>
<keyword evidence="4 6" id="KW-1133">Transmembrane helix</keyword>
<accession>A0ABW5M3K4</accession>
<evidence type="ECO:0000256" key="3">
    <source>
        <dbReference type="ARBA" id="ARBA00022692"/>
    </source>
</evidence>
<evidence type="ECO:0000256" key="2">
    <source>
        <dbReference type="ARBA" id="ARBA00022448"/>
    </source>
</evidence>
<evidence type="ECO:0000259" key="7">
    <source>
        <dbReference type="PROSITE" id="PS50850"/>
    </source>
</evidence>
<evidence type="ECO:0000256" key="6">
    <source>
        <dbReference type="SAM" id="Phobius"/>
    </source>
</evidence>
<reference evidence="9" key="1">
    <citation type="journal article" date="2019" name="Int. J. Syst. Evol. Microbiol.">
        <title>The Global Catalogue of Microorganisms (GCM) 10K type strain sequencing project: providing services to taxonomists for standard genome sequencing and annotation.</title>
        <authorList>
            <consortium name="The Broad Institute Genomics Platform"/>
            <consortium name="The Broad Institute Genome Sequencing Center for Infectious Disease"/>
            <person name="Wu L."/>
            <person name="Ma J."/>
        </authorList>
    </citation>
    <scope>NUCLEOTIDE SEQUENCE [LARGE SCALE GENOMIC DNA]</scope>
    <source>
        <strain evidence="9">KCTC 42805</strain>
    </source>
</reference>
<evidence type="ECO:0000256" key="5">
    <source>
        <dbReference type="ARBA" id="ARBA00023136"/>
    </source>
</evidence>
<evidence type="ECO:0000256" key="4">
    <source>
        <dbReference type="ARBA" id="ARBA00022989"/>
    </source>
</evidence>
<feature type="transmembrane region" description="Helical" evidence="6">
    <location>
        <begin position="80"/>
        <end position="100"/>
    </location>
</feature>
<sequence>MLVLSQSRSLRYSTFFYLYIMQGIPSGFALTAVTNYLTAEGLDARAIGLFGATIGLPWGFKFVWGPIVDRFQDSAMGHRRPWILLAQVMAFLASLSILLVDNPVANLNLLTWAFLLHGVFASLQDVSVDAMAITVVPAIERGRVNAFMKGGLVTGQAIGSAGLAYMIRDASFHTAALTQSAILFLFTLITFLIREQPSDSAWSLRMQPRQPGSQSYPHSFFQLLRELTKALTAPRSLLLFAAVAIVLISERLFQRVFFFDLIRNLGWTDTSVSGLNGTYGTLAAVSLALVGGWLSDRVGAQRMLIGAAIGIGLLHISFSLAASAWSNPGMATGALIVRQTLEPIFSIAALPVLMGLCRPGIEGAQFAVYMALSNQADIVGIYLSGQLLSYSSAPNIGIGCGLFMLGAGVVMQVFARRPVLTKSFIRTGTSASN</sequence>
<feature type="transmembrane region" description="Helical" evidence="6">
    <location>
        <begin position="303"/>
        <end position="325"/>
    </location>
</feature>
<dbReference type="Gene3D" id="1.20.1250.20">
    <property type="entry name" value="MFS general substrate transporter like domains"/>
    <property type="match status" value="2"/>
</dbReference>
<keyword evidence="9" id="KW-1185">Reference proteome</keyword>
<dbReference type="SUPFAM" id="SSF103473">
    <property type="entry name" value="MFS general substrate transporter"/>
    <property type="match status" value="1"/>
</dbReference>
<comment type="subcellular location">
    <subcellularLocation>
        <location evidence="1">Membrane</location>
        <topology evidence="1">Multi-pass membrane protein</topology>
    </subcellularLocation>
</comment>
<evidence type="ECO:0000313" key="9">
    <source>
        <dbReference type="Proteomes" id="UP001597469"/>
    </source>
</evidence>
<comment type="caution">
    <text evidence="8">The sequence shown here is derived from an EMBL/GenBank/DDBJ whole genome shotgun (WGS) entry which is preliminary data.</text>
</comment>
<name>A0ABW5M3K4_9BACT</name>
<dbReference type="InterPro" id="IPR011701">
    <property type="entry name" value="MFS"/>
</dbReference>
<dbReference type="InterPro" id="IPR004752">
    <property type="entry name" value="AmpG_permease/AT-1"/>
</dbReference>
<feature type="transmembrane region" description="Helical" evidence="6">
    <location>
        <begin position="396"/>
        <end position="415"/>
    </location>
</feature>
<feature type="transmembrane region" description="Helical" evidence="6">
    <location>
        <begin position="173"/>
        <end position="193"/>
    </location>
</feature>
<organism evidence="8 9">
    <name type="scientific">Spirosoma soli</name>
    <dbReference type="NCBI Taxonomy" id="1770529"/>
    <lineage>
        <taxon>Bacteria</taxon>
        <taxon>Pseudomonadati</taxon>
        <taxon>Bacteroidota</taxon>
        <taxon>Cytophagia</taxon>
        <taxon>Cytophagales</taxon>
        <taxon>Cytophagaceae</taxon>
        <taxon>Spirosoma</taxon>
    </lineage>
</organism>
<keyword evidence="5 6" id="KW-0472">Membrane</keyword>
<feature type="transmembrane region" description="Helical" evidence="6">
    <location>
        <begin position="277"/>
        <end position="294"/>
    </location>
</feature>
<dbReference type="Pfam" id="PF07690">
    <property type="entry name" value="MFS_1"/>
    <property type="match status" value="1"/>
</dbReference>
<feature type="transmembrane region" description="Helical" evidence="6">
    <location>
        <begin position="12"/>
        <end position="34"/>
    </location>
</feature>
<keyword evidence="2" id="KW-0813">Transport</keyword>
<evidence type="ECO:0000256" key="1">
    <source>
        <dbReference type="ARBA" id="ARBA00004141"/>
    </source>
</evidence>
<feature type="domain" description="Major facilitator superfamily (MFS) profile" evidence="7">
    <location>
        <begin position="1"/>
        <end position="418"/>
    </location>
</feature>
<dbReference type="PANTHER" id="PTHR12778">
    <property type="entry name" value="SOLUTE CARRIER FAMILY 33 ACETYL-COA TRANSPORTER -RELATED"/>
    <property type="match status" value="1"/>
</dbReference>
<dbReference type="EMBL" id="JBHULN010000004">
    <property type="protein sequence ID" value="MFD2570763.1"/>
    <property type="molecule type" value="Genomic_DNA"/>
</dbReference>
<dbReference type="InterPro" id="IPR020846">
    <property type="entry name" value="MFS_dom"/>
</dbReference>
<dbReference type="RefSeq" id="WP_381521714.1">
    <property type="nucleotide sequence ID" value="NZ_JBHULN010000004.1"/>
</dbReference>
<dbReference type="PROSITE" id="PS50850">
    <property type="entry name" value="MFS"/>
    <property type="match status" value="1"/>
</dbReference>
<dbReference type="InterPro" id="IPR036259">
    <property type="entry name" value="MFS_trans_sf"/>
</dbReference>
<dbReference type="PANTHER" id="PTHR12778:SF10">
    <property type="entry name" value="MAJOR FACILITATOR SUPERFAMILY DOMAIN-CONTAINING PROTEIN 3"/>
    <property type="match status" value="1"/>
</dbReference>
<keyword evidence="3 6" id="KW-0812">Transmembrane</keyword>